<organism evidence="2 3">
    <name type="scientific">Lentilactobacillus otakiensis DSM 19908 = JCM 15040</name>
    <dbReference type="NCBI Taxonomy" id="1423780"/>
    <lineage>
        <taxon>Bacteria</taxon>
        <taxon>Bacillati</taxon>
        <taxon>Bacillota</taxon>
        <taxon>Bacilli</taxon>
        <taxon>Lactobacillales</taxon>
        <taxon>Lactobacillaceae</taxon>
        <taxon>Lentilactobacillus</taxon>
    </lineage>
</organism>
<dbReference type="eggNOG" id="ENOG5032622">
    <property type="taxonomic scope" value="Bacteria"/>
</dbReference>
<comment type="caution">
    <text evidence="2">The sequence shown here is derived from an EMBL/GenBank/DDBJ whole genome shotgun (WGS) entry which is preliminary data.</text>
</comment>
<reference evidence="3" key="1">
    <citation type="journal article" date="2013" name="Genome Announc.">
        <title>Draft Genome Sequence of D-Branched-Chain Amino Acid Producer Lactobacillus otakiensis JCM 15040T, Isolated from a Traditional Japanese Pickle.</title>
        <authorList>
            <person name="Doi K."/>
            <person name="Mori K."/>
            <person name="Mutaguchi Y."/>
            <person name="Tashiro K."/>
            <person name="Fujino Y."/>
            <person name="Ohmori T."/>
            <person name="Kuhara S."/>
            <person name="Ohshima T."/>
        </authorList>
    </citation>
    <scope>NUCLEOTIDE SEQUENCE [LARGE SCALE GENOMIC DNA]</scope>
    <source>
        <strain evidence="3">JCM 15040</strain>
    </source>
</reference>
<dbReference type="GeneID" id="301048183"/>
<gene>
    <name evidence="2" type="ORF">LOT_2126</name>
</gene>
<evidence type="ECO:0000313" key="2">
    <source>
        <dbReference type="EMBL" id="GAD17588.1"/>
    </source>
</evidence>
<accession>S4NUF3</accession>
<dbReference type="PATRIC" id="fig|1423780.4.peg.923"/>
<protein>
    <submittedName>
        <fullName evidence="2">Uncharacterized protein</fullName>
    </submittedName>
</protein>
<evidence type="ECO:0000256" key="1">
    <source>
        <dbReference type="SAM" id="SignalP"/>
    </source>
</evidence>
<dbReference type="Proteomes" id="UP000016361">
    <property type="component" value="Unassembled WGS sequence"/>
</dbReference>
<name>S4NUF3_9LACO</name>
<dbReference type="STRING" id="1423780.FD05_GL000922"/>
<proteinExistence type="predicted"/>
<feature type="chain" id="PRO_5009975386" evidence="1">
    <location>
        <begin position="27"/>
        <end position="144"/>
    </location>
</feature>
<keyword evidence="1" id="KW-0732">Signal</keyword>
<dbReference type="OrthoDB" id="2323929at2"/>
<dbReference type="RefSeq" id="WP_020282026.1">
    <property type="nucleotide sequence ID" value="NZ_AZED01000013.1"/>
</dbReference>
<feature type="signal peptide" evidence="1">
    <location>
        <begin position="1"/>
        <end position="26"/>
    </location>
</feature>
<evidence type="ECO:0000313" key="3">
    <source>
        <dbReference type="Proteomes" id="UP000016361"/>
    </source>
</evidence>
<dbReference type="EMBL" id="BASH01000009">
    <property type="protein sequence ID" value="GAD17588.1"/>
    <property type="molecule type" value="Genomic_DNA"/>
</dbReference>
<keyword evidence="3" id="KW-1185">Reference proteome</keyword>
<sequence length="144" mass="16289">MKKTTVMTAVLTLLASVAIAPLSVSASSHSTIPKTLRGTWYRYNGKSFNTLKLTTHKFAYSGIGGSSSLTPSQKGYKRLYVQKKAGKYTFNRYTKDYQNPGSFKISKRKIGGHYRKALFQYTPTGYVIVLTKVKYHHDYSFQTH</sequence>
<dbReference type="AlphaFoldDB" id="S4NUF3"/>